<feature type="transmembrane region" description="Helical" evidence="8">
    <location>
        <begin position="128"/>
        <end position="144"/>
    </location>
</feature>
<proteinExistence type="inferred from homology"/>
<dbReference type="InterPro" id="IPR018584">
    <property type="entry name" value="GT87"/>
</dbReference>
<feature type="transmembrane region" description="Helical" evidence="8">
    <location>
        <begin position="237"/>
        <end position="258"/>
    </location>
</feature>
<keyword evidence="3" id="KW-0808">Transferase</keyword>
<keyword evidence="12" id="KW-1185">Reference proteome</keyword>
<dbReference type="Proteomes" id="UP000320857">
    <property type="component" value="Unassembled WGS sequence"/>
</dbReference>
<evidence type="ECO:0000256" key="3">
    <source>
        <dbReference type="ARBA" id="ARBA00022679"/>
    </source>
</evidence>
<reference evidence="9" key="3">
    <citation type="journal article" name="Syst. Appl. Microbiol.">
        <title>Streptomyces alkaliterrae sp. nov., isolated from an alkaline soil, and emended descriptions of Streptomyces alkaliphilus, Streptomyces calidiresistens and Streptomyces durbertensis.</title>
        <authorList>
            <person name="Swiecimska M."/>
            <person name="Golinska P."/>
            <person name="Nouioui I."/>
            <person name="Wypij M."/>
            <person name="Rai M."/>
            <person name="Sangal V."/>
            <person name="Goodfellow M."/>
        </authorList>
    </citation>
    <scope>NUCLEOTIDE SEQUENCE</scope>
    <source>
        <strain evidence="9">OF3</strain>
        <strain evidence="10">OF8</strain>
    </source>
</reference>
<evidence type="ECO:0000256" key="8">
    <source>
        <dbReference type="SAM" id="Phobius"/>
    </source>
</evidence>
<feature type="transmembrane region" description="Helical" evidence="8">
    <location>
        <begin position="296"/>
        <end position="317"/>
    </location>
</feature>
<keyword evidence="6 8" id="KW-0472">Membrane</keyword>
<dbReference type="EMBL" id="VJYK02000022">
    <property type="protein sequence ID" value="MQS01010.1"/>
    <property type="molecule type" value="Genomic_DNA"/>
</dbReference>
<protein>
    <submittedName>
        <fullName evidence="11">DUF2029 domain-containing protein</fullName>
    </submittedName>
</protein>
<evidence type="ECO:0000313" key="12">
    <source>
        <dbReference type="Proteomes" id="UP000320857"/>
    </source>
</evidence>
<dbReference type="AlphaFoldDB" id="A0A5P0YM79"/>
<evidence type="ECO:0000256" key="7">
    <source>
        <dbReference type="ARBA" id="ARBA00024033"/>
    </source>
</evidence>
<keyword evidence="2" id="KW-1003">Cell membrane</keyword>
<reference evidence="13 14" key="2">
    <citation type="submission" date="2020-05" db="EMBL/GenBank/DDBJ databases">
        <title>Classification of alakaliphilic streptomycetes isolated from an alkaline soil next to Lonar Crater, India and a proposal for the recognition of Streptomyces alkaliterrae sp. nov.</title>
        <authorList>
            <person name="Golinska P."/>
        </authorList>
    </citation>
    <scope>NUCLEOTIDE SEQUENCE [LARGE SCALE GENOMIC DNA]</scope>
    <source>
        <strain evidence="14">OF3</strain>
        <strain evidence="13">OF8</strain>
    </source>
</reference>
<dbReference type="EMBL" id="JABJWZ010000001">
    <property type="protein sequence ID" value="MBB1251770.1"/>
    <property type="molecule type" value="Genomic_DNA"/>
</dbReference>
<evidence type="ECO:0000256" key="6">
    <source>
        <dbReference type="ARBA" id="ARBA00023136"/>
    </source>
</evidence>
<comment type="similarity">
    <text evidence="7">Belongs to the glycosyltransferase 87 family.</text>
</comment>
<evidence type="ECO:0000313" key="9">
    <source>
        <dbReference type="EMBL" id="MBB1251770.1"/>
    </source>
</evidence>
<evidence type="ECO:0000313" key="10">
    <source>
        <dbReference type="EMBL" id="MBB1257783.1"/>
    </source>
</evidence>
<keyword evidence="5 8" id="KW-1133">Transmembrane helix</keyword>
<evidence type="ECO:0000256" key="4">
    <source>
        <dbReference type="ARBA" id="ARBA00022692"/>
    </source>
</evidence>
<dbReference type="GO" id="GO:0016758">
    <property type="term" value="F:hexosyltransferase activity"/>
    <property type="evidence" value="ECO:0007669"/>
    <property type="project" value="InterPro"/>
</dbReference>
<evidence type="ECO:0000256" key="1">
    <source>
        <dbReference type="ARBA" id="ARBA00004651"/>
    </source>
</evidence>
<keyword evidence="4 8" id="KW-0812">Transmembrane</keyword>
<evidence type="ECO:0000313" key="13">
    <source>
        <dbReference type="Proteomes" id="UP000517765"/>
    </source>
</evidence>
<feature type="transmembrane region" description="Helical" evidence="8">
    <location>
        <begin position="46"/>
        <end position="67"/>
    </location>
</feature>
<sequence>MAAVWAGAFPLISTSGPHRVWGACASVGYLCAAGAALWPRGPRLSVGFALTGAVAVPLLVLLASGGAQSEVGVIERSGVLMLQQGVPYLPDPRTVLDVTPYLPGMAVFGLPRAVLGDSGWASRLLGDARIWCAVAFLGCLWAAHRATRRGVFERRVVGRDAVGALVACPVLALPLCVSGVDLPLIGLLFLALAYAARQRPVATGLALAAACSLKWTAWPAVAVAVALLAYRSGTRAAVRGAAVAVAGTVVLVLPSALLSPGPLVQQVFAFPTGRGPWETPAASPLPGRLLADLGPVGWYAAVALLLVGGLAVAVSLVVRPPYDLLSAADRLAAGLCVAFLLAPAGRFGYLALPVALVVLARLVGSDARRAEAARSPVVRASSSARPAPVVSGVR</sequence>
<dbReference type="GO" id="GO:0005886">
    <property type="term" value="C:plasma membrane"/>
    <property type="evidence" value="ECO:0007669"/>
    <property type="project" value="UniProtKB-SubCell"/>
</dbReference>
<name>A0A5P0YM79_9ACTN</name>
<feature type="transmembrane region" description="Helical" evidence="8">
    <location>
        <begin position="20"/>
        <end position="39"/>
    </location>
</feature>
<dbReference type="Proteomes" id="UP000517765">
    <property type="component" value="Unassembled WGS sequence"/>
</dbReference>
<comment type="subcellular location">
    <subcellularLocation>
        <location evidence="1">Cell membrane</location>
        <topology evidence="1">Multi-pass membrane protein</topology>
    </subcellularLocation>
</comment>
<dbReference type="Pfam" id="PF09594">
    <property type="entry name" value="GT87"/>
    <property type="match status" value="1"/>
</dbReference>
<comment type="caution">
    <text evidence="11">The sequence shown here is derived from an EMBL/GenBank/DDBJ whole genome shotgun (WGS) entry which is preliminary data.</text>
</comment>
<evidence type="ECO:0000256" key="5">
    <source>
        <dbReference type="ARBA" id="ARBA00022989"/>
    </source>
</evidence>
<reference evidence="11 12" key="1">
    <citation type="submission" date="2019-10" db="EMBL/GenBank/DDBJ databases">
        <title>Streptomyces sp. nov., a novel actinobacterium isolated from alkaline environment.</title>
        <authorList>
            <person name="Golinska P."/>
        </authorList>
    </citation>
    <scope>NUCLEOTIDE SEQUENCE [LARGE SCALE GENOMIC DNA]</scope>
    <source>
        <strain evidence="11 12">OF1</strain>
    </source>
</reference>
<dbReference type="EMBL" id="JABJXA010000010">
    <property type="protein sequence ID" value="MBB1257783.1"/>
    <property type="molecule type" value="Genomic_DNA"/>
</dbReference>
<evidence type="ECO:0000313" key="14">
    <source>
        <dbReference type="Proteomes" id="UP000525686"/>
    </source>
</evidence>
<feature type="transmembrane region" description="Helical" evidence="8">
    <location>
        <begin position="206"/>
        <end position="230"/>
    </location>
</feature>
<feature type="transmembrane region" description="Helical" evidence="8">
    <location>
        <begin position="165"/>
        <end position="194"/>
    </location>
</feature>
<gene>
    <name evidence="11" type="ORF">FNX44_003790</name>
    <name evidence="9" type="ORF">H3146_00085</name>
    <name evidence="10" type="ORF">H3147_02915</name>
</gene>
<accession>A0A5P0YM79</accession>
<dbReference type="Proteomes" id="UP000525686">
    <property type="component" value="Unassembled WGS sequence"/>
</dbReference>
<organism evidence="11 12">
    <name type="scientific">Streptomyces alkaliterrae</name>
    <dbReference type="NCBI Taxonomy" id="2213162"/>
    <lineage>
        <taxon>Bacteria</taxon>
        <taxon>Bacillati</taxon>
        <taxon>Actinomycetota</taxon>
        <taxon>Actinomycetes</taxon>
        <taxon>Kitasatosporales</taxon>
        <taxon>Streptomycetaceae</taxon>
        <taxon>Streptomyces</taxon>
    </lineage>
</organism>
<evidence type="ECO:0000256" key="2">
    <source>
        <dbReference type="ARBA" id="ARBA00022475"/>
    </source>
</evidence>
<evidence type="ECO:0000313" key="11">
    <source>
        <dbReference type="EMBL" id="MQS01010.1"/>
    </source>
</evidence>